<name>A0A1G8YIZ1_9PSEU</name>
<dbReference type="InterPro" id="IPR037401">
    <property type="entry name" value="SnoaL-like"/>
</dbReference>
<reference evidence="3" key="1">
    <citation type="submission" date="2016-10" db="EMBL/GenBank/DDBJ databases">
        <authorList>
            <person name="Varghese N."/>
            <person name="Submissions S."/>
        </authorList>
    </citation>
    <scope>NUCLEOTIDE SEQUENCE [LARGE SCALE GENOMIC DNA]</scope>
    <source>
        <strain evidence="3">DSM 44796</strain>
    </source>
</reference>
<gene>
    <name evidence="2" type="ORF">SAMN04488074_10464</name>
</gene>
<dbReference type="EMBL" id="FNET01000004">
    <property type="protein sequence ID" value="SDK02758.1"/>
    <property type="molecule type" value="Genomic_DNA"/>
</dbReference>
<dbReference type="RefSeq" id="WP_090005699.1">
    <property type="nucleotide sequence ID" value="NZ_FNET01000004.1"/>
</dbReference>
<evidence type="ECO:0000313" key="2">
    <source>
        <dbReference type="EMBL" id="SDK02758.1"/>
    </source>
</evidence>
<dbReference type="Proteomes" id="UP000199682">
    <property type="component" value="Unassembled WGS sequence"/>
</dbReference>
<evidence type="ECO:0000313" key="3">
    <source>
        <dbReference type="Proteomes" id="UP000199682"/>
    </source>
</evidence>
<dbReference type="Gene3D" id="3.10.450.50">
    <property type="match status" value="1"/>
</dbReference>
<sequence>MTESTGPLAIVGKYFDALAAKDFPAVAGLFAEDVVWHQPGANQFSGTHRGGAAVGQLLGGMMTASEGTFELSLTGPLMVNGTMVAVPIHFSGKREDATMGQDGVDLLRVEGDRIAEVWLFSSDPESEDAFWGAA</sequence>
<dbReference type="CDD" id="cd00531">
    <property type="entry name" value="NTF2_like"/>
    <property type="match status" value="1"/>
</dbReference>
<protein>
    <recommendedName>
        <fullName evidence="1">SnoaL-like domain-containing protein</fullName>
    </recommendedName>
</protein>
<organism evidence="2 3">
    <name type="scientific">Lentzea albidocapillata subsp. violacea</name>
    <dbReference type="NCBI Taxonomy" id="128104"/>
    <lineage>
        <taxon>Bacteria</taxon>
        <taxon>Bacillati</taxon>
        <taxon>Actinomycetota</taxon>
        <taxon>Actinomycetes</taxon>
        <taxon>Pseudonocardiales</taxon>
        <taxon>Pseudonocardiaceae</taxon>
        <taxon>Lentzea</taxon>
    </lineage>
</organism>
<accession>A0A1G8YIZ1</accession>
<evidence type="ECO:0000259" key="1">
    <source>
        <dbReference type="Pfam" id="PF12680"/>
    </source>
</evidence>
<dbReference type="SUPFAM" id="SSF54427">
    <property type="entry name" value="NTF2-like"/>
    <property type="match status" value="1"/>
</dbReference>
<dbReference type="InterPro" id="IPR032710">
    <property type="entry name" value="NTF2-like_dom_sf"/>
</dbReference>
<proteinExistence type="predicted"/>
<feature type="domain" description="SnoaL-like" evidence="1">
    <location>
        <begin position="12"/>
        <end position="117"/>
    </location>
</feature>
<dbReference type="Pfam" id="PF12680">
    <property type="entry name" value="SnoaL_2"/>
    <property type="match status" value="1"/>
</dbReference>
<dbReference type="AlphaFoldDB" id="A0A1G8YIZ1"/>